<dbReference type="InterPro" id="IPR002350">
    <property type="entry name" value="Kazal_dom"/>
</dbReference>
<protein>
    <submittedName>
        <fullName evidence="4">Serine protease inhibitor dipetalogastin-like</fullName>
    </submittedName>
</protein>
<evidence type="ECO:0000313" key="3">
    <source>
        <dbReference type="Proteomes" id="UP000694844"/>
    </source>
</evidence>
<dbReference type="AlphaFoldDB" id="A0A8B8ATY8"/>
<reference evidence="4" key="1">
    <citation type="submission" date="2025-08" db="UniProtKB">
        <authorList>
            <consortium name="RefSeq"/>
        </authorList>
    </citation>
    <scope>IDENTIFICATION</scope>
    <source>
        <tissue evidence="4">Whole sample</tissue>
    </source>
</reference>
<feature type="domain" description="Kazal-like" evidence="2">
    <location>
        <begin position="10"/>
        <end position="52"/>
    </location>
</feature>
<keyword evidence="1" id="KW-0732">Signal</keyword>
<dbReference type="GeneID" id="111104806"/>
<proteinExistence type="predicted"/>
<keyword evidence="4" id="KW-0722">Serine protease inhibitor</keyword>
<dbReference type="SUPFAM" id="SSF100895">
    <property type="entry name" value="Kazal-type serine protease inhibitors"/>
    <property type="match status" value="2"/>
</dbReference>
<evidence type="ECO:0000256" key="1">
    <source>
        <dbReference type="SAM" id="SignalP"/>
    </source>
</evidence>
<accession>A0A8B8ATY8</accession>
<feature type="domain" description="Kazal-like" evidence="2">
    <location>
        <begin position="57"/>
        <end position="104"/>
    </location>
</feature>
<dbReference type="SMART" id="SM00280">
    <property type="entry name" value="KAZAL"/>
    <property type="match status" value="2"/>
</dbReference>
<keyword evidence="3" id="KW-1185">Reference proteome</keyword>
<dbReference type="PANTHER" id="PTHR21131:SF0">
    <property type="entry name" value="GEO10195P1-RELATED"/>
    <property type="match status" value="1"/>
</dbReference>
<gene>
    <name evidence="4" type="primary">LOC111104806</name>
</gene>
<dbReference type="Proteomes" id="UP000694844">
    <property type="component" value="Chromosome 7"/>
</dbReference>
<dbReference type="Gene3D" id="3.30.60.30">
    <property type="match status" value="2"/>
</dbReference>
<evidence type="ECO:0000259" key="2">
    <source>
        <dbReference type="PROSITE" id="PS51465"/>
    </source>
</evidence>
<name>A0A8B8ATY8_CRAVI</name>
<feature type="signal peptide" evidence="1">
    <location>
        <begin position="1"/>
        <end position="21"/>
    </location>
</feature>
<dbReference type="InterPro" id="IPR053265">
    <property type="entry name" value="Serpin"/>
</dbReference>
<sequence length="109" mass="11946">MKIIFLCLALGLVLMCRHAESQCLCPALWDPVCGDNGRTYTNAGCLSCDYGVREACKGECPCRRSCPCPRIWDPVCGDNGQTYSNIYCMACLEGVSVACRGECPCRRYG</sequence>
<keyword evidence="4" id="KW-0646">Protease inhibitor</keyword>
<dbReference type="PANTHER" id="PTHR21131">
    <property type="entry name" value="SERINE-TYPE ENDOPEPTIDASE INHIBITOR"/>
    <property type="match status" value="1"/>
</dbReference>
<feature type="chain" id="PRO_5033996666" evidence="1">
    <location>
        <begin position="22"/>
        <end position="109"/>
    </location>
</feature>
<dbReference type="PROSITE" id="PS51465">
    <property type="entry name" value="KAZAL_2"/>
    <property type="match status" value="2"/>
</dbReference>
<evidence type="ECO:0000313" key="4">
    <source>
        <dbReference type="RefSeq" id="XP_022294655.1"/>
    </source>
</evidence>
<dbReference type="GO" id="GO:0004867">
    <property type="term" value="F:serine-type endopeptidase inhibitor activity"/>
    <property type="evidence" value="ECO:0007669"/>
    <property type="project" value="UniProtKB-KW"/>
</dbReference>
<dbReference type="Pfam" id="PF00050">
    <property type="entry name" value="Kazal_1"/>
    <property type="match status" value="2"/>
</dbReference>
<dbReference type="InterPro" id="IPR036058">
    <property type="entry name" value="Kazal_dom_sf"/>
</dbReference>
<dbReference type="KEGG" id="cvn:111104806"/>
<dbReference type="RefSeq" id="XP_022294655.1">
    <property type="nucleotide sequence ID" value="XM_022438947.1"/>
</dbReference>
<dbReference type="OrthoDB" id="126772at2759"/>
<organism evidence="3 4">
    <name type="scientific">Crassostrea virginica</name>
    <name type="common">Eastern oyster</name>
    <dbReference type="NCBI Taxonomy" id="6565"/>
    <lineage>
        <taxon>Eukaryota</taxon>
        <taxon>Metazoa</taxon>
        <taxon>Spiralia</taxon>
        <taxon>Lophotrochozoa</taxon>
        <taxon>Mollusca</taxon>
        <taxon>Bivalvia</taxon>
        <taxon>Autobranchia</taxon>
        <taxon>Pteriomorphia</taxon>
        <taxon>Ostreida</taxon>
        <taxon>Ostreoidea</taxon>
        <taxon>Ostreidae</taxon>
        <taxon>Crassostrea</taxon>
    </lineage>
</organism>